<dbReference type="Gene3D" id="3.90.1340.10">
    <property type="entry name" value="Phage tail collar domain"/>
    <property type="match status" value="1"/>
</dbReference>
<comment type="caution">
    <text evidence="1">The sequence shown here is derived from an EMBL/GenBank/DDBJ whole genome shotgun (WGS) entry which is preliminary data.</text>
</comment>
<organism evidence="1 2">
    <name type="scientific">Edaphobacter modestus</name>
    <dbReference type="NCBI Taxonomy" id="388466"/>
    <lineage>
        <taxon>Bacteria</taxon>
        <taxon>Pseudomonadati</taxon>
        <taxon>Acidobacteriota</taxon>
        <taxon>Terriglobia</taxon>
        <taxon>Terriglobales</taxon>
        <taxon>Acidobacteriaceae</taxon>
        <taxon>Edaphobacter</taxon>
    </lineage>
</organism>
<proteinExistence type="predicted"/>
<name>A0A4Q7YQJ7_9BACT</name>
<evidence type="ECO:0008006" key="3">
    <source>
        <dbReference type="Google" id="ProtNLM"/>
    </source>
</evidence>
<dbReference type="EMBL" id="SHKW01000001">
    <property type="protein sequence ID" value="RZU40042.1"/>
    <property type="molecule type" value="Genomic_DNA"/>
</dbReference>
<protein>
    <recommendedName>
        <fullName evidence="3">Tail collar domain</fullName>
    </recommendedName>
</protein>
<dbReference type="SUPFAM" id="SSF88874">
    <property type="entry name" value="Receptor-binding domain of short tail fibre protein gp12"/>
    <property type="match status" value="1"/>
</dbReference>
<dbReference type="InterPro" id="IPR037053">
    <property type="entry name" value="Phage_tail_collar_dom_sf"/>
</dbReference>
<evidence type="ECO:0000313" key="1">
    <source>
        <dbReference type="EMBL" id="RZU40042.1"/>
    </source>
</evidence>
<sequence length="432" mass="45799">MGRRELGSVNLRLDPCSILFTIRLNLFHLAVRGKHNDLPPGQISFAEPQKMIKLRKSTLTVVFCLLATTYSEAQVNAVDVCYSMAQNALHNITVSQTNDAAVSATFSNYCYADGSTNDNAINASGNAVVQGLPIGAAFASKDKATRFKQFCSQYQSSSAVSNNQYNYSNLVLSRGLDSVNDCLRAAGGQFSLSYKTLTPSTMVINFSIPAGQSITVNGIKPDNGVQCTGYNFGAGGGIVTYDQGTKETINSTDANGSITCTRDPSGVINGNQFYSDKAVVVSTNVGPLNIFWAQDSVFPIVTASSIQNNMNALQAQISQVQASETLNTLPVGSILPWFSTAAPPKGWALCDGNTAGVPNLKGRFLRGANGDFGGSGGSDTQSVYVGAYRPGTVTKDGDGNGFNSGGTNYRVQTVPFSIDPPYTNINYIMKVS</sequence>
<dbReference type="AlphaFoldDB" id="A0A4Q7YQJ7"/>
<dbReference type="Proteomes" id="UP000292958">
    <property type="component" value="Unassembled WGS sequence"/>
</dbReference>
<accession>A0A4Q7YQJ7</accession>
<evidence type="ECO:0000313" key="2">
    <source>
        <dbReference type="Proteomes" id="UP000292958"/>
    </source>
</evidence>
<reference evidence="1 2" key="1">
    <citation type="submission" date="2019-02" db="EMBL/GenBank/DDBJ databases">
        <title>Genomic Encyclopedia of Archaeal and Bacterial Type Strains, Phase II (KMG-II): from individual species to whole genera.</title>
        <authorList>
            <person name="Goeker M."/>
        </authorList>
    </citation>
    <scope>NUCLEOTIDE SEQUENCE [LARGE SCALE GENOMIC DNA]</scope>
    <source>
        <strain evidence="1 2">DSM 18101</strain>
    </source>
</reference>
<gene>
    <name evidence="1" type="ORF">BDD14_1462</name>
</gene>
<keyword evidence="2" id="KW-1185">Reference proteome</keyword>